<proteinExistence type="predicted"/>
<evidence type="ECO:0000313" key="2">
    <source>
        <dbReference type="RefSeq" id="XP_045144857.1"/>
    </source>
</evidence>
<sequence>MAASGSGPRWTLPDSLPGSRSASRPETPSIPRHCDNERQCFSATFPSGQRTHESFSRASSYLLRELIQRYRRLDAEEEEDHFVVREEEVKKELVEAEYEEESSDSDMQNQEGCDLADISILSEYIHLQKLDLSINKIEDLSCVSCMPYLLELNASQNRLTTFFNFNPPRNLKKVDFSYNQISEMTDLSAYQALTKLILDNNQIQEIKGLELCCNLTHLSLARNKITTIDGLSMLPIKNLCLSNNQIEKITGLEELKVLQKLDLSNNQISSLQGLENHDLLEVLNLEENKIEELREIEYIEKLPLLRILNLLRNPIQVSAVNMYDPPPEVLAAQDHLTHIVNSMMQPQRIFDSTLPSLDAPYPMLILAGPQACGKRELAHRLCRQFSTYFRYGACHTTRPPYFGEGDRVDYHFVSQEVFDEMLNMGKFILTFNYCNHNYGLNRDTVEGIARDGLASCIHMEIEGVRSLKCTYFEPRYILVVPMNKTKYEGHLRRKGLFSRAEIELAVSRVDLYIKVNQTFPGYFDAIINADDMEVAYQRLSQLVKEYLGLTEEPTKGLAPTTGAPSSKMTLSGVPAHLVPSPRRLAKLQADGQMTEHLSGSPPKAPESQTLAQNQESTTEGETLKEEALPSSQADPEPPPQHPSESGLGAPHLARDSTPDQKEEDTPQPAPSPKGNEVPPSQVKTSEPGPSPTSLPQVPAQSNQDEESGEATVAPSSPPPPPNDSQKPPNGKSAKANAVRVSTPYPELPHAQGSSTDTKQTQDRDEPGALRPKGQLAPTRLPQPRTLAPLQSPRPTPKLLSPSREGGTGSDQTRTPSPRHASAQEGDSGKLPPISPSQPKHPPNRSPNSAPNPQAVQEEVRLPPISPASQESASQHSPQAPQDPEAQKVKLPPLSNPSEPAPLQAQGAAQRFTTPTREKKNTPRRKIPDKLASPQSQESTGARKKKLPIPRETPKGSDHLRKAAPGGRRLESHRKYTTTKVPVRQDPSPPRSPAESTSGEVQEGQSAPELPLGEPLSGEAQEQSEPAPQPGSKAQLKRKEPLHKRGRPLKRGQASEPPEPQGEAPGPLPATETQAPKGTDLTREGSVHRDKAAASQQLARERRTQKRDPSLAAAQSQLPNESQDIRRGRLRARGSQSTKM</sequence>
<name>A0AC55CZD7_ECHTE</name>
<keyword evidence="1" id="KW-1185">Reference proteome</keyword>
<dbReference type="RefSeq" id="XP_045144857.1">
    <property type="nucleotide sequence ID" value="XM_045288922.1"/>
</dbReference>
<keyword evidence="2" id="KW-0808">Transferase</keyword>
<protein>
    <submittedName>
        <fullName evidence="2">Leucine-rich repeat and guanylate kinase domain-containing protein</fullName>
    </submittedName>
</protein>
<reference evidence="2" key="1">
    <citation type="submission" date="2025-08" db="UniProtKB">
        <authorList>
            <consortium name="RefSeq"/>
        </authorList>
    </citation>
    <scope>IDENTIFICATION</scope>
</reference>
<keyword evidence="2" id="KW-0418">Kinase</keyword>
<organism evidence="1 2">
    <name type="scientific">Echinops telfairi</name>
    <name type="common">Lesser hedgehog tenrec</name>
    <dbReference type="NCBI Taxonomy" id="9371"/>
    <lineage>
        <taxon>Eukaryota</taxon>
        <taxon>Metazoa</taxon>
        <taxon>Chordata</taxon>
        <taxon>Craniata</taxon>
        <taxon>Vertebrata</taxon>
        <taxon>Euteleostomi</taxon>
        <taxon>Mammalia</taxon>
        <taxon>Eutheria</taxon>
        <taxon>Afrotheria</taxon>
        <taxon>Tenrecidae</taxon>
        <taxon>Tenrecinae</taxon>
        <taxon>Echinops</taxon>
    </lineage>
</organism>
<dbReference type="Proteomes" id="UP000694863">
    <property type="component" value="Unplaced"/>
</dbReference>
<gene>
    <name evidence="2" type="primary">LRGUK</name>
</gene>
<accession>A0AC55CZD7</accession>
<evidence type="ECO:0000313" key="1">
    <source>
        <dbReference type="Proteomes" id="UP000694863"/>
    </source>
</evidence>